<dbReference type="PANTHER" id="PTHR21666:SF270">
    <property type="entry name" value="MUREIN HYDROLASE ACTIVATOR ENVC"/>
    <property type="match status" value="1"/>
</dbReference>
<dbReference type="PROSITE" id="PS51257">
    <property type="entry name" value="PROKAR_LIPOPROTEIN"/>
    <property type="match status" value="1"/>
</dbReference>
<dbReference type="GO" id="GO:0004222">
    <property type="term" value="F:metalloendopeptidase activity"/>
    <property type="evidence" value="ECO:0007669"/>
    <property type="project" value="TreeGrafter"/>
</dbReference>
<keyword evidence="1" id="KW-1133">Transmembrane helix</keyword>
<reference evidence="3 4" key="1">
    <citation type="journal article" date="2016" name="Nat. Commun.">
        <title>Thousands of microbial genomes shed light on interconnected biogeochemical processes in an aquifer system.</title>
        <authorList>
            <person name="Anantharaman K."/>
            <person name="Brown C.T."/>
            <person name="Hug L.A."/>
            <person name="Sharon I."/>
            <person name="Castelle C.J."/>
            <person name="Probst A.J."/>
            <person name="Thomas B.C."/>
            <person name="Singh A."/>
            <person name="Wilkins M.J."/>
            <person name="Karaoz U."/>
            <person name="Brodie E.L."/>
            <person name="Williams K.H."/>
            <person name="Hubbard S.S."/>
            <person name="Banfield J.F."/>
        </authorList>
    </citation>
    <scope>NUCLEOTIDE SEQUENCE [LARGE SCALE GENOMIC DNA]</scope>
    <source>
        <strain evidence="4">RIFCSPLOWO2_12_FULL_64_10</strain>
    </source>
</reference>
<dbReference type="Pfam" id="PF01551">
    <property type="entry name" value="Peptidase_M23"/>
    <property type="match status" value="1"/>
</dbReference>
<dbReference type="InterPro" id="IPR050570">
    <property type="entry name" value="Cell_wall_metabolism_enzyme"/>
</dbReference>
<name>A0A1F6CH04_HANXR</name>
<dbReference type="InterPro" id="IPR011055">
    <property type="entry name" value="Dup_hybrid_motif"/>
</dbReference>
<feature type="transmembrane region" description="Helical" evidence="1">
    <location>
        <begin position="29"/>
        <end position="54"/>
    </location>
</feature>
<feature type="domain" description="M23ase beta-sheet core" evidence="2">
    <location>
        <begin position="209"/>
        <end position="303"/>
    </location>
</feature>
<evidence type="ECO:0000313" key="3">
    <source>
        <dbReference type="EMBL" id="OGG48479.1"/>
    </source>
</evidence>
<proteinExistence type="predicted"/>
<gene>
    <name evidence="3" type="ORF">A3F84_16315</name>
</gene>
<dbReference type="CDD" id="cd12797">
    <property type="entry name" value="M23_peptidase"/>
    <property type="match status" value="1"/>
</dbReference>
<dbReference type="InterPro" id="IPR016047">
    <property type="entry name" value="M23ase_b-sheet_dom"/>
</dbReference>
<evidence type="ECO:0000259" key="2">
    <source>
        <dbReference type="Pfam" id="PF01551"/>
    </source>
</evidence>
<dbReference type="SUPFAM" id="SSF51261">
    <property type="entry name" value="Duplicated hybrid motif"/>
    <property type="match status" value="1"/>
</dbReference>
<evidence type="ECO:0000313" key="4">
    <source>
        <dbReference type="Proteomes" id="UP000178606"/>
    </source>
</evidence>
<dbReference type="AlphaFoldDB" id="A0A1F6CH04"/>
<dbReference type="Gene3D" id="2.70.70.10">
    <property type="entry name" value="Glucose Permease (Domain IIA)"/>
    <property type="match status" value="1"/>
</dbReference>
<evidence type="ECO:0000256" key="1">
    <source>
        <dbReference type="SAM" id="Phobius"/>
    </source>
</evidence>
<accession>A0A1F6CH04</accession>
<keyword evidence="1" id="KW-0472">Membrane</keyword>
<dbReference type="PANTHER" id="PTHR21666">
    <property type="entry name" value="PEPTIDASE-RELATED"/>
    <property type="match status" value="1"/>
</dbReference>
<dbReference type="EMBL" id="MFKF01000247">
    <property type="protein sequence ID" value="OGG48479.1"/>
    <property type="molecule type" value="Genomic_DNA"/>
</dbReference>
<dbReference type="Proteomes" id="UP000178606">
    <property type="component" value="Unassembled WGS sequence"/>
</dbReference>
<keyword evidence="1" id="KW-0812">Transmembrane</keyword>
<protein>
    <recommendedName>
        <fullName evidence="2">M23ase beta-sheet core domain-containing protein</fullName>
    </recommendedName>
</protein>
<sequence length="324" mass="36383">MNSMRKKHLTLMVIPHNEDRVREFGLSWALIWGACAILIFCFAALIYYGVGYYVRLNREAKFATLEAENRALVEQMKMVDANLLQLRQRMNDLLSRDRQLRQMANLQPVNGEAPKAVAGNGPGVGGPAAVRGVAPASYPMVQRVSLDLDHLLHEVDLVKGSFEEVASKLDKDIDLRNHTPSISPVRPSEAWVSSWFGSRRDPFTGEVEMHAGLDICSQIGTKVVATADGVVAERREDAYFGRHIVLNHKYGLETLYGHLQRFEVEPGQKVKRGQVIGYVGRTGRATAPHVHYGVKQGGRWINPMPYILEREELVSRPSFALRDR</sequence>
<comment type="caution">
    <text evidence="3">The sequence shown here is derived from an EMBL/GenBank/DDBJ whole genome shotgun (WGS) entry which is preliminary data.</text>
</comment>
<organism evidence="3 4">
    <name type="scientific">Handelsmanbacteria sp. (strain RIFCSPLOWO2_12_FULL_64_10)</name>
    <dbReference type="NCBI Taxonomy" id="1817868"/>
    <lineage>
        <taxon>Bacteria</taxon>
        <taxon>Candidatus Handelsmaniibacteriota</taxon>
    </lineage>
</organism>